<feature type="domain" description="AAA" evidence="2">
    <location>
        <begin position="21"/>
        <end position="100"/>
    </location>
</feature>
<keyword evidence="4" id="KW-1185">Reference proteome</keyword>
<name>F5XIZ3_MICPN</name>
<dbReference type="PANTHER" id="PTHR43566:SF2">
    <property type="entry name" value="DUF4143 DOMAIN-CONTAINING PROTEIN"/>
    <property type="match status" value="1"/>
</dbReference>
<feature type="region of interest" description="Disordered" evidence="1">
    <location>
        <begin position="114"/>
        <end position="141"/>
    </location>
</feature>
<dbReference type="KEGG" id="mph:MLP_03050"/>
<dbReference type="Pfam" id="PF13173">
    <property type="entry name" value="AAA_14"/>
    <property type="match status" value="1"/>
</dbReference>
<dbReference type="EMBL" id="AP012204">
    <property type="protein sequence ID" value="BAK33319.1"/>
    <property type="molecule type" value="Genomic_DNA"/>
</dbReference>
<gene>
    <name evidence="3" type="ordered locus">MLP_03050</name>
</gene>
<evidence type="ECO:0000313" key="3">
    <source>
        <dbReference type="EMBL" id="BAK33319.1"/>
    </source>
</evidence>
<dbReference type="PANTHER" id="PTHR43566">
    <property type="entry name" value="CONSERVED PROTEIN"/>
    <property type="match status" value="1"/>
</dbReference>
<reference evidence="3 4" key="1">
    <citation type="submission" date="2011-05" db="EMBL/GenBank/DDBJ databases">
        <title>Whole genome sequence of Microlunatus phosphovorus NM-1.</title>
        <authorList>
            <person name="Hosoyama A."/>
            <person name="Sasaki K."/>
            <person name="Harada T."/>
            <person name="Igarashi R."/>
            <person name="Kawakoshi A."/>
            <person name="Sasagawa M."/>
            <person name="Fukada J."/>
            <person name="Nakamura S."/>
            <person name="Katano Y."/>
            <person name="Hanada S."/>
            <person name="Kamagata Y."/>
            <person name="Nakamura N."/>
            <person name="Yamazaki S."/>
            <person name="Fujita N."/>
        </authorList>
    </citation>
    <scope>NUCLEOTIDE SEQUENCE [LARGE SCALE GENOMIC DNA]</scope>
    <source>
        <strain evidence="4">ATCC 700054 / DSM 10555 / JCM 9379 / NBRC 101784 / NCIMB 13414 / VKM Ac-1990 / NM-1</strain>
    </source>
</reference>
<evidence type="ECO:0000256" key="1">
    <source>
        <dbReference type="SAM" id="MobiDB-lite"/>
    </source>
</evidence>
<organism evidence="3 4">
    <name type="scientific">Microlunatus phosphovorus (strain ATCC 700054 / DSM 10555 / JCM 9379 / NBRC 101784 / NCIMB 13414 / VKM Ac-1990 / NM-1)</name>
    <dbReference type="NCBI Taxonomy" id="1032480"/>
    <lineage>
        <taxon>Bacteria</taxon>
        <taxon>Bacillati</taxon>
        <taxon>Actinomycetota</taxon>
        <taxon>Actinomycetes</taxon>
        <taxon>Propionibacteriales</taxon>
        <taxon>Propionibacteriaceae</taxon>
        <taxon>Microlunatus</taxon>
    </lineage>
</organism>
<dbReference type="InterPro" id="IPR041682">
    <property type="entry name" value="AAA_14"/>
</dbReference>
<protein>
    <recommendedName>
        <fullName evidence="2">AAA domain-containing protein</fullName>
    </recommendedName>
</protein>
<dbReference type="STRING" id="1032480.MLP_03050"/>
<dbReference type="eggNOG" id="COG1373">
    <property type="taxonomic scope" value="Bacteria"/>
</dbReference>
<dbReference type="AlphaFoldDB" id="F5XIZ3"/>
<dbReference type="Proteomes" id="UP000007947">
    <property type="component" value="Chromosome"/>
</dbReference>
<proteinExistence type="predicted"/>
<dbReference type="HOGENOM" id="CLU_1223583_0_0_11"/>
<evidence type="ECO:0000259" key="2">
    <source>
        <dbReference type="Pfam" id="PF13173"/>
    </source>
</evidence>
<dbReference type="InterPro" id="IPR027417">
    <property type="entry name" value="P-loop_NTPase"/>
</dbReference>
<dbReference type="SUPFAM" id="SSF52540">
    <property type="entry name" value="P-loop containing nucleoside triphosphate hydrolases"/>
    <property type="match status" value="1"/>
</dbReference>
<evidence type="ECO:0000313" key="4">
    <source>
        <dbReference type="Proteomes" id="UP000007947"/>
    </source>
</evidence>
<sequence>MVVELLRRNVTPLAEETLADTPITVISGARQVGKSMLMSQLIRGRDVRVVNLDDLGDRGAAEADPDGFASQYSQGLLAIDEVQRAPDLLTSLKASVDRDRRPVLGAADRSPLGPLILRPRRSAGPARSELSQRQAVARRRRSVGSSKGAWMLFGLTRNCISAPFDSDHRGLPFTRTTARADRALLWWCRPGLHHRPQPVGRSPAPGCRGRGRRRAWPRCGCRRSPW</sequence>
<accession>F5XIZ3</accession>